<protein>
    <submittedName>
        <fullName evidence="1">Uncharacterized protein</fullName>
    </submittedName>
</protein>
<evidence type="ECO:0000313" key="1">
    <source>
        <dbReference type="EMBL" id="CAF4078761.1"/>
    </source>
</evidence>
<dbReference type="AlphaFoldDB" id="A0A8S2Q2M2"/>
<comment type="caution">
    <text evidence="1">The sequence shown here is derived from an EMBL/GenBank/DDBJ whole genome shotgun (WGS) entry which is preliminary data.</text>
</comment>
<reference evidence="1" key="1">
    <citation type="submission" date="2021-02" db="EMBL/GenBank/DDBJ databases">
        <authorList>
            <person name="Nowell W R."/>
        </authorList>
    </citation>
    <scope>NUCLEOTIDE SEQUENCE</scope>
</reference>
<name>A0A8S2Q2M2_9BILA</name>
<organism evidence="1 2">
    <name type="scientific">Rotaria magnacalcarata</name>
    <dbReference type="NCBI Taxonomy" id="392030"/>
    <lineage>
        <taxon>Eukaryota</taxon>
        <taxon>Metazoa</taxon>
        <taxon>Spiralia</taxon>
        <taxon>Gnathifera</taxon>
        <taxon>Rotifera</taxon>
        <taxon>Eurotatoria</taxon>
        <taxon>Bdelloidea</taxon>
        <taxon>Philodinida</taxon>
        <taxon>Philodinidae</taxon>
        <taxon>Rotaria</taxon>
    </lineage>
</organism>
<evidence type="ECO:0000313" key="2">
    <source>
        <dbReference type="Proteomes" id="UP000681720"/>
    </source>
</evidence>
<gene>
    <name evidence="1" type="ORF">GIL414_LOCUS15942</name>
</gene>
<sequence>KNFAGGHQTRNKRVQILAQYSSNRYHQLTVDKQIDCIIDQSTDVDILSRSWDVLETFM</sequence>
<dbReference type="Proteomes" id="UP000681720">
    <property type="component" value="Unassembled WGS sequence"/>
</dbReference>
<feature type="non-terminal residue" evidence="1">
    <location>
        <position position="1"/>
    </location>
</feature>
<proteinExistence type="predicted"/>
<accession>A0A8S2Q2M2</accession>
<dbReference type="EMBL" id="CAJOBJ010007141">
    <property type="protein sequence ID" value="CAF4078761.1"/>
    <property type="molecule type" value="Genomic_DNA"/>
</dbReference>